<reference evidence="3" key="2">
    <citation type="submission" date="2015-08" db="UniProtKB">
        <authorList>
            <consortium name="WormBaseParasite"/>
        </authorList>
    </citation>
    <scope>IDENTIFICATION</scope>
</reference>
<dbReference type="WBParaSite" id="SVE_1308000.1">
    <property type="protein sequence ID" value="SVE_1308000.1"/>
    <property type="gene ID" value="SVE_1308000"/>
</dbReference>
<sequence>MSKYSKRQLNYMSKHKRDSTSPFDGNFLTNKEYEEIYLNIDDVKSRSKKKAIADERIGNGGSHHGKRIKANVKIIKENGHKPRKRLLQMIKVYLMGLLPLVKRTRDEVIVARCTDGMSSQGTKTANNIAFWWKIFSGQQSIID</sequence>
<evidence type="ECO:0000313" key="3">
    <source>
        <dbReference type="WBParaSite" id="SVE_1308000.1"/>
    </source>
</evidence>
<organism evidence="2 3">
    <name type="scientific">Strongyloides venezuelensis</name>
    <name type="common">Threadworm</name>
    <dbReference type="NCBI Taxonomy" id="75913"/>
    <lineage>
        <taxon>Eukaryota</taxon>
        <taxon>Metazoa</taxon>
        <taxon>Ecdysozoa</taxon>
        <taxon>Nematoda</taxon>
        <taxon>Chromadorea</taxon>
        <taxon>Rhabditida</taxon>
        <taxon>Tylenchina</taxon>
        <taxon>Panagrolaimomorpha</taxon>
        <taxon>Strongyloidoidea</taxon>
        <taxon>Strongyloididae</taxon>
        <taxon>Strongyloides</taxon>
    </lineage>
</organism>
<accession>A0A0K0FS21</accession>
<reference evidence="2" key="1">
    <citation type="submission" date="2014-07" db="EMBL/GenBank/DDBJ databases">
        <authorList>
            <person name="Martin A.A"/>
            <person name="De Silva N."/>
        </authorList>
    </citation>
    <scope>NUCLEOTIDE SEQUENCE</scope>
</reference>
<keyword evidence="2" id="KW-1185">Reference proteome</keyword>
<feature type="region of interest" description="Disordered" evidence="1">
    <location>
        <begin position="1"/>
        <end position="22"/>
    </location>
</feature>
<dbReference type="AlphaFoldDB" id="A0A0K0FS21"/>
<proteinExistence type="predicted"/>
<protein>
    <submittedName>
        <fullName evidence="3">Tyrosine-protein phosphatase domain-containing protein</fullName>
    </submittedName>
</protein>
<name>A0A0K0FS21_STRVS</name>
<dbReference type="Proteomes" id="UP000035680">
    <property type="component" value="Unassembled WGS sequence"/>
</dbReference>
<evidence type="ECO:0000256" key="1">
    <source>
        <dbReference type="SAM" id="MobiDB-lite"/>
    </source>
</evidence>
<evidence type="ECO:0000313" key="2">
    <source>
        <dbReference type="Proteomes" id="UP000035680"/>
    </source>
</evidence>